<sequence length="533" mass="60481">MSESSQNIFSKHCQNDECSNNRVRGRGYLTKMIQQTHHFGNIQLLPSNIDSSKKIMDQCIYNNEVKPIRSTYIPPEPDENDESIYETGINYGINFDKFNDIEVKVSGKNVPKIVESFETCNAILMENIKKCKFMKPTPIQKYTIPIILSGKDLMAAAQTGSGKTVAFVLPILQKLLMEPHPIVKDIDHCEPQVIIMAPTRELAVQIKSVVLKLSRGTMISSLVCYGGTLVSHQKNQILKGCHILVATPGRLNEFVQHGLISFASVRIFVLDEVDRMLEIESKSDVDKILDHSSMPSVMNRQTIMVSATLPDSIQELAKFYLNRNYLFLAVGIVSSASKDIKQNFYLVNKFKKRKHLINILQQNSEGTIIFVNTKWMADFLATYLCEKNIPSTSIHGDRLQSYREEALSEFSNRKKNVLVATTVASRGLDIKYVNHVINYDMPQEIEEYIHRIGRTGRLGNTGIATSFFDIEHDYHLVEPIIKTLSSASQEIPYWLLKLGQEAKDKSVDDDQYGGTDIRIVKIIIVFSIIFYQK</sequence>
<evidence type="ECO:0000259" key="8">
    <source>
        <dbReference type="PROSITE" id="PS51192"/>
    </source>
</evidence>
<evidence type="ECO:0000256" key="7">
    <source>
        <dbReference type="ARBA" id="ARBA00047984"/>
    </source>
</evidence>
<keyword evidence="3" id="KW-0378">Hydrolase</keyword>
<evidence type="ECO:0000313" key="11">
    <source>
        <dbReference type="RefSeq" id="XP_025419038.1"/>
    </source>
</evidence>
<dbReference type="InterPro" id="IPR044763">
    <property type="entry name" value="Ded1/Dbp1_DEADc"/>
</dbReference>
<dbReference type="InterPro" id="IPR001650">
    <property type="entry name" value="Helicase_C-like"/>
</dbReference>
<dbReference type="Pfam" id="PF00270">
    <property type="entry name" value="DEAD"/>
    <property type="match status" value="1"/>
</dbReference>
<evidence type="ECO:0000256" key="5">
    <source>
        <dbReference type="ARBA" id="ARBA00022840"/>
    </source>
</evidence>
<dbReference type="PROSITE" id="PS51192">
    <property type="entry name" value="HELICASE_ATP_BIND_1"/>
    <property type="match status" value="1"/>
</dbReference>
<dbReference type="AlphaFoldDB" id="A0A8B8G840"/>
<evidence type="ECO:0000256" key="6">
    <source>
        <dbReference type="ARBA" id="ARBA00022884"/>
    </source>
</evidence>
<dbReference type="EC" id="3.6.4.13" evidence="1"/>
<keyword evidence="2" id="KW-0547">Nucleotide-binding</keyword>
<dbReference type="Pfam" id="PF00271">
    <property type="entry name" value="Helicase_C"/>
    <property type="match status" value="1"/>
</dbReference>
<feature type="domain" description="Helicase ATP-binding" evidence="8">
    <location>
        <begin position="144"/>
        <end position="327"/>
    </location>
</feature>
<dbReference type="RefSeq" id="XP_025419038.1">
    <property type="nucleotide sequence ID" value="XM_025563253.1"/>
</dbReference>
<dbReference type="OrthoDB" id="196131at2759"/>
<evidence type="ECO:0000256" key="3">
    <source>
        <dbReference type="ARBA" id="ARBA00022801"/>
    </source>
</evidence>
<dbReference type="GO" id="GO:0003723">
    <property type="term" value="F:RNA binding"/>
    <property type="evidence" value="ECO:0007669"/>
    <property type="project" value="UniProtKB-KW"/>
</dbReference>
<dbReference type="RefSeq" id="XP_025419039.1">
    <property type="nucleotide sequence ID" value="XM_025563254.1"/>
</dbReference>
<dbReference type="SMART" id="SM00487">
    <property type="entry name" value="DEXDc"/>
    <property type="match status" value="1"/>
</dbReference>
<accession>A0A8B8G840</accession>
<dbReference type="GO" id="GO:0016787">
    <property type="term" value="F:hydrolase activity"/>
    <property type="evidence" value="ECO:0007669"/>
    <property type="project" value="UniProtKB-KW"/>
</dbReference>
<dbReference type="InterPro" id="IPR027417">
    <property type="entry name" value="P-loop_NTPase"/>
</dbReference>
<dbReference type="InterPro" id="IPR014001">
    <property type="entry name" value="Helicase_ATP-bd"/>
</dbReference>
<dbReference type="PANTHER" id="PTHR47958">
    <property type="entry name" value="ATP-DEPENDENT RNA HELICASE DBP3"/>
    <property type="match status" value="1"/>
</dbReference>
<feature type="domain" description="Helicase C-terminal" evidence="9">
    <location>
        <begin position="351"/>
        <end position="499"/>
    </location>
</feature>
<keyword evidence="6" id="KW-0694">RNA-binding</keyword>
<evidence type="ECO:0000259" key="9">
    <source>
        <dbReference type="PROSITE" id="PS51194"/>
    </source>
</evidence>
<dbReference type="PROSITE" id="PS51194">
    <property type="entry name" value="HELICASE_CTER"/>
    <property type="match status" value="1"/>
</dbReference>
<dbReference type="GeneID" id="112689509"/>
<dbReference type="InterPro" id="IPR011545">
    <property type="entry name" value="DEAD/DEAH_box_helicase_dom"/>
</dbReference>
<name>A0A8B8G840_9HEMI</name>
<comment type="catalytic activity">
    <reaction evidence="7">
        <text>ATP + H2O = ADP + phosphate + H(+)</text>
        <dbReference type="Rhea" id="RHEA:13065"/>
        <dbReference type="ChEBI" id="CHEBI:15377"/>
        <dbReference type="ChEBI" id="CHEBI:15378"/>
        <dbReference type="ChEBI" id="CHEBI:30616"/>
        <dbReference type="ChEBI" id="CHEBI:43474"/>
        <dbReference type="ChEBI" id="CHEBI:456216"/>
        <dbReference type="EC" id="3.6.4.13"/>
    </reaction>
</comment>
<dbReference type="Gene3D" id="3.40.50.300">
    <property type="entry name" value="P-loop containing nucleotide triphosphate hydrolases"/>
    <property type="match status" value="2"/>
</dbReference>
<evidence type="ECO:0000256" key="4">
    <source>
        <dbReference type="ARBA" id="ARBA00022806"/>
    </source>
</evidence>
<proteinExistence type="predicted"/>
<evidence type="ECO:0000256" key="2">
    <source>
        <dbReference type="ARBA" id="ARBA00022741"/>
    </source>
</evidence>
<dbReference type="CDD" id="cd18787">
    <property type="entry name" value="SF2_C_DEAD"/>
    <property type="match status" value="1"/>
</dbReference>
<dbReference type="SMART" id="SM00490">
    <property type="entry name" value="HELICc"/>
    <property type="match status" value="1"/>
</dbReference>
<protein>
    <recommendedName>
        <fullName evidence="1">RNA helicase</fullName>
        <ecNumber evidence="1">3.6.4.13</ecNumber>
    </recommendedName>
</protein>
<dbReference type="FunFam" id="3.40.50.300:FF:000008">
    <property type="entry name" value="ATP-dependent RNA helicase RhlB"/>
    <property type="match status" value="1"/>
</dbReference>
<evidence type="ECO:0000313" key="12">
    <source>
        <dbReference type="RefSeq" id="XP_025419039.1"/>
    </source>
</evidence>
<keyword evidence="10" id="KW-1185">Reference proteome</keyword>
<dbReference type="GO" id="GO:0003724">
    <property type="term" value="F:RNA helicase activity"/>
    <property type="evidence" value="ECO:0007669"/>
    <property type="project" value="UniProtKB-EC"/>
</dbReference>
<evidence type="ECO:0000256" key="1">
    <source>
        <dbReference type="ARBA" id="ARBA00012552"/>
    </source>
</evidence>
<organism evidence="10 11">
    <name type="scientific">Sipha flava</name>
    <name type="common">yellow sugarcane aphid</name>
    <dbReference type="NCBI Taxonomy" id="143950"/>
    <lineage>
        <taxon>Eukaryota</taxon>
        <taxon>Metazoa</taxon>
        <taxon>Ecdysozoa</taxon>
        <taxon>Arthropoda</taxon>
        <taxon>Hexapoda</taxon>
        <taxon>Insecta</taxon>
        <taxon>Pterygota</taxon>
        <taxon>Neoptera</taxon>
        <taxon>Paraneoptera</taxon>
        <taxon>Hemiptera</taxon>
        <taxon>Sternorrhyncha</taxon>
        <taxon>Aphidomorpha</taxon>
        <taxon>Aphidoidea</taxon>
        <taxon>Aphididae</taxon>
        <taxon>Sipha</taxon>
    </lineage>
</organism>
<dbReference type="Proteomes" id="UP000694846">
    <property type="component" value="Unplaced"/>
</dbReference>
<gene>
    <name evidence="11 12" type="primary">LOC112689509</name>
</gene>
<keyword evidence="4" id="KW-0347">Helicase</keyword>
<evidence type="ECO:0000313" key="10">
    <source>
        <dbReference type="Proteomes" id="UP000694846"/>
    </source>
</evidence>
<dbReference type="GO" id="GO:0031047">
    <property type="term" value="P:regulatory ncRNA-mediated gene silencing"/>
    <property type="evidence" value="ECO:0007669"/>
    <property type="project" value="UniProtKB-ARBA"/>
</dbReference>
<keyword evidence="5" id="KW-0067">ATP-binding</keyword>
<reference evidence="11 12" key="1">
    <citation type="submission" date="2025-04" db="UniProtKB">
        <authorList>
            <consortium name="RefSeq"/>
        </authorList>
    </citation>
    <scope>IDENTIFICATION</scope>
    <source>
        <tissue evidence="11 12">Whole body</tissue>
    </source>
</reference>
<dbReference type="GO" id="GO:0005524">
    <property type="term" value="F:ATP binding"/>
    <property type="evidence" value="ECO:0007669"/>
    <property type="project" value="UniProtKB-KW"/>
</dbReference>
<dbReference type="CDD" id="cd17967">
    <property type="entry name" value="DEADc_DDX3_DDX4"/>
    <property type="match status" value="1"/>
</dbReference>
<dbReference type="SUPFAM" id="SSF52540">
    <property type="entry name" value="P-loop containing nucleoside triphosphate hydrolases"/>
    <property type="match status" value="2"/>
</dbReference>